<dbReference type="AlphaFoldDB" id="A0A4U6DC43"/>
<keyword evidence="2" id="KW-1133">Transmembrane helix</keyword>
<dbReference type="Proteomes" id="UP000304900">
    <property type="component" value="Unassembled WGS sequence"/>
</dbReference>
<dbReference type="RefSeq" id="WP_137338340.1">
    <property type="nucleotide sequence ID" value="NZ_SZVO01000001.1"/>
</dbReference>
<reference evidence="3 4" key="1">
    <citation type="submission" date="2019-05" db="EMBL/GenBank/DDBJ databases">
        <title>Dyadobacter AR-3-8 sp. nov., isolated from arctic soil.</title>
        <authorList>
            <person name="Chaudhary D.K."/>
        </authorList>
    </citation>
    <scope>NUCLEOTIDE SEQUENCE [LARGE SCALE GENOMIC DNA]</scope>
    <source>
        <strain evidence="3 4">AR-3-8</strain>
    </source>
</reference>
<evidence type="ECO:0000256" key="1">
    <source>
        <dbReference type="SAM" id="Coils"/>
    </source>
</evidence>
<organism evidence="3 4">
    <name type="scientific">Dyadobacter frigoris</name>
    <dbReference type="NCBI Taxonomy" id="2576211"/>
    <lineage>
        <taxon>Bacteria</taxon>
        <taxon>Pseudomonadati</taxon>
        <taxon>Bacteroidota</taxon>
        <taxon>Cytophagia</taxon>
        <taxon>Cytophagales</taxon>
        <taxon>Spirosomataceae</taxon>
        <taxon>Dyadobacter</taxon>
    </lineage>
</organism>
<dbReference type="OrthoDB" id="793768at2"/>
<gene>
    <name evidence="3" type="ORF">FDK13_02245</name>
</gene>
<evidence type="ECO:0000256" key="2">
    <source>
        <dbReference type="SAM" id="Phobius"/>
    </source>
</evidence>
<keyword evidence="2" id="KW-0472">Membrane</keyword>
<keyword evidence="2" id="KW-0812">Transmembrane</keyword>
<comment type="caution">
    <text evidence="3">The sequence shown here is derived from an EMBL/GenBank/DDBJ whole genome shotgun (WGS) entry which is preliminary data.</text>
</comment>
<accession>A0A4U6DC43</accession>
<evidence type="ECO:0000313" key="4">
    <source>
        <dbReference type="Proteomes" id="UP000304900"/>
    </source>
</evidence>
<proteinExistence type="predicted"/>
<name>A0A4U6DC43_9BACT</name>
<keyword evidence="4" id="KW-1185">Reference proteome</keyword>
<protein>
    <submittedName>
        <fullName evidence="3">Uncharacterized protein</fullName>
    </submittedName>
</protein>
<sequence length="194" mass="22124">MKKIEEQLEGIEEILSVLIKKTSAIEGLIQRSDQMPDTTNNDMITEIKSHVLKLPTANVLLGTLTAIQKNIQFIPKETKVENFHHFDLKSKGFIISAAILLIVSTVCIGIAVSAFRENNRLQQSDLKYRMIRQVYPTAAAWADSTYFRDPESTEAETQKLEARELVLKDAEKLLKQKQQETKNAQNILKKLRKE</sequence>
<evidence type="ECO:0000313" key="3">
    <source>
        <dbReference type="EMBL" id="TKT94051.1"/>
    </source>
</evidence>
<feature type="coiled-coil region" evidence="1">
    <location>
        <begin position="160"/>
        <end position="194"/>
    </location>
</feature>
<feature type="transmembrane region" description="Helical" evidence="2">
    <location>
        <begin position="93"/>
        <end position="115"/>
    </location>
</feature>
<dbReference type="EMBL" id="SZVO01000001">
    <property type="protein sequence ID" value="TKT94051.1"/>
    <property type="molecule type" value="Genomic_DNA"/>
</dbReference>
<keyword evidence="1" id="KW-0175">Coiled coil</keyword>